<proteinExistence type="predicted"/>
<name>W9RTT2_9ROSA</name>
<evidence type="ECO:0000313" key="1">
    <source>
        <dbReference type="EMBL" id="EXC08903.1"/>
    </source>
</evidence>
<reference evidence="2" key="1">
    <citation type="submission" date="2013-01" db="EMBL/GenBank/DDBJ databases">
        <title>Draft Genome Sequence of a Mulberry Tree, Morus notabilis C.K. Schneid.</title>
        <authorList>
            <person name="He N."/>
            <person name="Zhao S."/>
        </authorList>
    </citation>
    <scope>NUCLEOTIDE SEQUENCE</scope>
</reference>
<dbReference type="EMBL" id="KE345603">
    <property type="protein sequence ID" value="EXC08903.1"/>
    <property type="molecule type" value="Genomic_DNA"/>
</dbReference>
<keyword evidence="2" id="KW-1185">Reference proteome</keyword>
<dbReference type="eggNOG" id="KOG1811">
    <property type="taxonomic scope" value="Eukaryota"/>
</dbReference>
<accession>W9RTT2</accession>
<protein>
    <submittedName>
        <fullName evidence="1">Uncharacterized protein</fullName>
    </submittedName>
</protein>
<gene>
    <name evidence="1" type="ORF">L484_003282</name>
</gene>
<dbReference type="PANTHER" id="PTHR35478">
    <property type="entry name" value="ZINC FINGER FYVE DOMAIN PROTEIN"/>
    <property type="match status" value="1"/>
</dbReference>
<dbReference type="PANTHER" id="PTHR35478:SF1">
    <property type="entry name" value="ZINC FINGER FYVE DOMAIN-CONTAINING PROTEIN 26"/>
    <property type="match status" value="1"/>
</dbReference>
<dbReference type="Proteomes" id="UP000030645">
    <property type="component" value="Unassembled WGS sequence"/>
</dbReference>
<sequence>MDNETEILSRLAANHLFLTQFEPLRAIIHALRAKDPELALDVLQTIVAGSGWFENVLWSYSCPSPSLLMYLATLELLQFNNTSSVWSFNRETLRLRAKFLYWFSI</sequence>
<evidence type="ECO:0000313" key="2">
    <source>
        <dbReference type="Proteomes" id="UP000030645"/>
    </source>
</evidence>
<organism evidence="1 2">
    <name type="scientific">Morus notabilis</name>
    <dbReference type="NCBI Taxonomy" id="981085"/>
    <lineage>
        <taxon>Eukaryota</taxon>
        <taxon>Viridiplantae</taxon>
        <taxon>Streptophyta</taxon>
        <taxon>Embryophyta</taxon>
        <taxon>Tracheophyta</taxon>
        <taxon>Spermatophyta</taxon>
        <taxon>Magnoliopsida</taxon>
        <taxon>eudicotyledons</taxon>
        <taxon>Gunneridae</taxon>
        <taxon>Pentapetalae</taxon>
        <taxon>rosids</taxon>
        <taxon>fabids</taxon>
        <taxon>Rosales</taxon>
        <taxon>Moraceae</taxon>
        <taxon>Moreae</taxon>
        <taxon>Morus</taxon>
    </lineage>
</organism>
<dbReference type="STRING" id="981085.W9RTT2"/>
<dbReference type="AlphaFoldDB" id="W9RTT2"/>